<keyword evidence="3" id="KW-0812">Transmembrane</keyword>
<feature type="region of interest" description="Disordered" evidence="2">
    <location>
        <begin position="1278"/>
        <end position="1374"/>
    </location>
</feature>
<accession>A0AA96KMM2</accession>
<dbReference type="SUPFAM" id="SSF53955">
    <property type="entry name" value="Lysozyme-like"/>
    <property type="match status" value="1"/>
</dbReference>
<evidence type="ECO:0000313" key="6">
    <source>
        <dbReference type="Proteomes" id="UP001303045"/>
    </source>
</evidence>
<reference evidence="5 6" key="1">
    <citation type="submission" date="2023-08" db="EMBL/GenBank/DDBJ databases">
        <authorList>
            <person name="Wingfield L.M."/>
            <person name="White W.R."/>
            <person name="West C.J."/>
            <person name="Wendt R.N."/>
            <person name="Turner G.C."/>
            <person name="Treadway A.R."/>
            <person name="Swint M.R."/>
            <person name="Swindle R.E."/>
            <person name="Steinfeldt B."/>
            <person name="Smith E.H."/>
            <person name="Sexton S.H."/>
            <person name="Sanford B.N."/>
            <person name="Mott M.G."/>
            <person name="Malone J.B."/>
            <person name="Lynch A.J."/>
            <person name="Lawson L.W."/>
            <person name="Kyzer E.F."/>
            <person name="Knight E.S."/>
            <person name="Jeffus L.A."/>
            <person name="Garrison L.D."/>
            <person name="Edds J.T."/>
            <person name="Dumas P.M."/>
            <person name="Dresser A.M."/>
            <person name="Craft C.S."/>
            <person name="Cole C.E."/>
            <person name="Reyna N.S."/>
            <person name="Plymale R.C."/>
            <person name="Russell D.A."/>
            <person name="Jacobs-Sera D."/>
            <person name="Hatfull G.F."/>
        </authorList>
    </citation>
    <scope>NUCLEOTIDE SEQUENCE [LARGE SCALE GENOMIC DNA]</scope>
</reference>
<feature type="compositionally biased region" description="Low complexity" evidence="2">
    <location>
        <begin position="1398"/>
        <end position="1422"/>
    </location>
</feature>
<feature type="transmembrane region" description="Helical" evidence="3">
    <location>
        <begin position="871"/>
        <end position="893"/>
    </location>
</feature>
<sequence>MTAPGGSWAEAEVGVVLNWDNVEGELRQRLERSSAAAAQAVRKNFAKLEAETRRSFDRMAGAFEDQTKRMVRDTDVKGKAISTSWGKSMSTMMRLTEVASRRIRSSLREIPNTIAVLVDVQQVGMQPKDIRALASSLRRLQQIGNVNSAVSVTMTGADPDDIRTMATALRRLNKVGNNMHIVIDVTVNGIAQVERLSLLLRSLPRRTSTTVDVNTNSAVRAAKSIAGLGSSVLGITGTFLKFTAIAGAATVAVAGMLPAITLLGAALGSTLVAGAGAGIAAIGALALAGATIKTAFAGVGDALKNAFDPENAEKFNEALAKLTPEARTAVLSIQSLGKQFKDIVQQPVQSAFFAGLGPQIDKLSQFLVPLRDAMVTVADGFNEGAISALSFINSAQGVGMIKGLLGDSANMAANFGSALGNLVPGLIAIGAGASQVFGPMTDGIAGAARSLSDFLVEAQQSGKMAEFFTNAVNVAKQLGAVLGQLGGIIGGVFRAASAAGDGNFLGSLMTSLTSINEWVNGPGAQALTSFFQSTAAAVGTVLPILLQVAGIIGGTVAPAIAGLITAIGPAISGLVSGLGQGLAAIAPAMAPLGEAISSIATALTPVMPLLGQLIAQVVQFAGPILGALATALSPVLQALGSGLVQAFQALQPAVGPITDLLAALAPIATQIAVILGQTLGAALQVLVPVFIALANAVTFVLPVVQGLVQMLQPLGPVIGAVGAAILVAVGAFKVFKIVTSIISAVRTAWMLLSLAFAVSPIGLIITGIAALAAGLALFFTKTETGRKIWDAIWNGIKATFTAVWGVIQKAWNAVYPLLAAGLQKIGDVVGWVADHWKMFAAILTGPIGIIVGLAAKFGVLQAVVRAVGAVFTWLWQNIVQPAFAAIGTIISVWWAGVQIYWNALMTIIQAVGAAIMWFWNTVVAPAFAAIGAIISAWWAGVQAVFNVFVSILSTIGSAVGSFVSTVVGFFTNLVSTVWGTVSGWVSNMWSAVSGFITNVVTAVSGFVANVIGFFTNLATTIGSTVSAAWTTVTDFFRNGIEGAKTLVSNGLDAVVGFFKGIGSKIASAASGMWDGITSAFKGAINAIIDGWNSIEFKIPGFKVGPIGYDGFTLGLPDIPHLAGGGPVRGAGTATSDSIPAMLSNGEFVEPARSVSPRTLPLLEAIRGGWQPPKGLVEAMDRGIPAFAQGGLASADLIRQAQGVVNSGYTWGGWGNGWNTDCSGAVSSLINMATGKASGPGEGERSATGGFASWLPKMGLQPGLGQKGDLAVGWSSTHTAATLPDGQGFEHTGPAGAPGKIGGGASKADDPQFTEHAHLPMSGDPTSGQPVSGLGGTTPTGTLGGGSSTPIGSGLGSGGSSGASWGNSGGASSFNSAAEAKRGGITPVWVENWPATMGGSATASNTLGGSTTTTGSTLGGSTTPPAASKSTVDTIPLKKNPDGTYSSTDPEWNKLIQRESGGRADVVQGIQDVNSGGNEASGLFQIAKGTWASNGGTKFAPTAGQATAEQQAEIAAKIFNDQGGSPWGSGAGQNFGREDEAKLRAGIQRKGTDIPVTSQGTVPVTVTNPSTTTTTPAPATTTTPGTTPTTPSTPTTTTPGTTTPSYESMPYGIDRANAWAGSQDFAGQARDWGIGAITGEVGAFLEPVGADGIFKKAVDELVKWAQSQQQNTPQTVKYADTVNNYGMDPNKTKDKAVEGMTAVTETYRQG</sequence>
<gene>
    <name evidence="5" type="primary">30</name>
    <name evidence="5" type="ORF">SEA_KWEKEL_30</name>
</gene>
<evidence type="ECO:0000259" key="4">
    <source>
        <dbReference type="Pfam" id="PF06737"/>
    </source>
</evidence>
<feature type="region of interest" description="Disordered" evidence="2">
    <location>
        <begin position="1552"/>
        <end position="1604"/>
    </location>
</feature>
<dbReference type="InterPro" id="IPR010618">
    <property type="entry name" value="RPF"/>
</dbReference>
<feature type="transmembrane region" description="Helical" evidence="3">
    <location>
        <begin position="686"/>
        <end position="708"/>
    </location>
</feature>
<feature type="transmembrane region" description="Helical" evidence="3">
    <location>
        <begin position="660"/>
        <end position="679"/>
    </location>
</feature>
<feature type="compositionally biased region" description="Polar residues" evidence="2">
    <location>
        <begin position="1423"/>
        <end position="1432"/>
    </location>
</feature>
<name>A0AA96KMM2_9CAUD</name>
<feature type="compositionally biased region" description="Basic and acidic residues" evidence="2">
    <location>
        <begin position="1306"/>
        <end position="1317"/>
    </location>
</feature>
<keyword evidence="3" id="KW-0472">Membrane</keyword>
<evidence type="ECO:0000256" key="2">
    <source>
        <dbReference type="SAM" id="MobiDB-lite"/>
    </source>
</evidence>
<feature type="transmembrane region" description="Helical" evidence="3">
    <location>
        <begin position="714"/>
        <end position="735"/>
    </location>
</feature>
<dbReference type="Gene3D" id="1.20.120.20">
    <property type="entry name" value="Apolipoprotein"/>
    <property type="match status" value="1"/>
</dbReference>
<feature type="transmembrane region" description="Helical" evidence="3">
    <location>
        <begin position="266"/>
        <end position="288"/>
    </location>
</feature>
<feature type="transmembrane region" description="Helical" evidence="3">
    <location>
        <begin position="951"/>
        <end position="974"/>
    </location>
</feature>
<keyword evidence="3" id="KW-1133">Transmembrane helix</keyword>
<dbReference type="Proteomes" id="UP001303045">
    <property type="component" value="Segment"/>
</dbReference>
<evidence type="ECO:0000256" key="1">
    <source>
        <dbReference type="ARBA" id="ARBA00022801"/>
    </source>
</evidence>
<dbReference type="Pfam" id="PF06737">
    <property type="entry name" value="Transglycosylas"/>
    <property type="match status" value="1"/>
</dbReference>
<keyword evidence="6" id="KW-1185">Reference proteome</keyword>
<dbReference type="Gene3D" id="1.10.530.10">
    <property type="match status" value="1"/>
</dbReference>
<feature type="compositionally biased region" description="Gly residues" evidence="2">
    <location>
        <begin position="1332"/>
        <end position="1360"/>
    </location>
</feature>
<organism evidence="5 6">
    <name type="scientific">Gordonia phage Kwekel</name>
    <dbReference type="NCBI Taxonomy" id="3077820"/>
    <lineage>
        <taxon>Viruses</taxon>
        <taxon>Duplodnaviria</taxon>
        <taxon>Heunggongvirae</taxon>
        <taxon>Uroviricota</taxon>
        <taxon>Caudoviricetes</taxon>
        <taxon>Stackebrandtviridae</taxon>
        <taxon>Schenleyvirinae</taxon>
        <taxon>Dexdertvirus</taxon>
        <taxon>Dexdertvirus kwekel</taxon>
    </lineage>
</organism>
<evidence type="ECO:0000313" key="5">
    <source>
        <dbReference type="EMBL" id="WNO27332.1"/>
    </source>
</evidence>
<feature type="region of interest" description="Disordered" evidence="2">
    <location>
        <begin position="1398"/>
        <end position="1449"/>
    </location>
</feature>
<feature type="transmembrane region" description="Helical" evidence="3">
    <location>
        <begin position="926"/>
        <end position="945"/>
    </location>
</feature>
<feature type="transmembrane region" description="Helical" evidence="3">
    <location>
        <begin position="747"/>
        <end position="779"/>
    </location>
</feature>
<feature type="compositionally biased region" description="Low complexity" evidence="2">
    <location>
        <begin position="1559"/>
        <end position="1604"/>
    </location>
</feature>
<protein>
    <submittedName>
        <fullName evidence="5">Tape measure protein</fullName>
    </submittedName>
</protein>
<evidence type="ECO:0000256" key="3">
    <source>
        <dbReference type="SAM" id="Phobius"/>
    </source>
</evidence>
<keyword evidence="1" id="KW-0378">Hydrolase</keyword>
<feature type="domain" description="Resuscitation-promoting factor core lysozyme-like" evidence="4">
    <location>
        <begin position="1447"/>
        <end position="1527"/>
    </location>
</feature>
<proteinExistence type="predicted"/>
<feature type="transmembrane region" description="Helical" evidence="3">
    <location>
        <begin position="838"/>
        <end position="859"/>
    </location>
</feature>
<dbReference type="GO" id="GO:0016787">
    <property type="term" value="F:hydrolase activity"/>
    <property type="evidence" value="ECO:0007669"/>
    <property type="project" value="UniProtKB-KW"/>
</dbReference>
<feature type="compositionally biased region" description="Low complexity" evidence="2">
    <location>
        <begin position="1361"/>
        <end position="1372"/>
    </location>
</feature>
<dbReference type="EMBL" id="OR521074">
    <property type="protein sequence ID" value="WNO27332.1"/>
    <property type="molecule type" value="Genomic_DNA"/>
</dbReference>
<feature type="transmembrane region" description="Helical" evidence="3">
    <location>
        <begin position="239"/>
        <end position="260"/>
    </location>
</feature>
<feature type="transmembrane region" description="Helical" evidence="3">
    <location>
        <begin position="617"/>
        <end position="640"/>
    </location>
</feature>
<dbReference type="InterPro" id="IPR023346">
    <property type="entry name" value="Lysozyme-like_dom_sf"/>
</dbReference>